<dbReference type="Proteomes" id="UP000046393">
    <property type="component" value="Unplaced"/>
</dbReference>
<name>A0A0N5ABS2_9BILA</name>
<keyword evidence="3" id="KW-1185">Reference proteome</keyword>
<dbReference type="WBParaSite" id="SMUV_0000159801-mRNA-1">
    <property type="protein sequence ID" value="SMUV_0000159801-mRNA-1"/>
    <property type="gene ID" value="SMUV_0000159801"/>
</dbReference>
<protein>
    <submittedName>
        <fullName evidence="4">TPX2_importin domain-containing protein</fullName>
    </submittedName>
</protein>
<evidence type="ECO:0000313" key="4">
    <source>
        <dbReference type="WBParaSite" id="SMUV_0000159801-mRNA-1"/>
    </source>
</evidence>
<reference evidence="4" key="1">
    <citation type="submission" date="2017-02" db="UniProtKB">
        <authorList>
            <consortium name="WormBaseParasite"/>
        </authorList>
    </citation>
    <scope>IDENTIFICATION</scope>
</reference>
<sequence>MSDDNVYEIDSVPKFVAFSEMEPLANETIGDKFFDFVTQAENKENNHLNSFNTSESKPNSTELPLKASDAKVPQNQPDIGNISLFSFLKCLLVIYIIFLSVDLGVDDDDPLGMRKLAMFRPPRRSRDVAQLAQRLQAQSISKPGRAILFSTLHIIKFAIAVTCDTGVNSKNADTNGMRSNQLCAKRKTVMGVAPAAVRVRSASVDAIRVRSASVDAVRVNEKSKFVKGVSVHGAVKPEPIMVRKASGDAGSAAQAKRRSGLLPSNAKVNVAVARRRSQSVDALRRSACRADQLADRKPLTSSSKPVKPLLIRRSLSQQRNPAVSTASTSDVKKVNPVPCSIAQPKSDEAKSVRRSMLQTFSRSRPMTRAYAQKIEAMKLSRGDVNVRVSDVRLAESRKDQKRCGFGRVLNDCRIGNVETEEQFRNAVMKRPSGGASLERPVKSDQKPFDAKTIAKLTSSSLNCAPKAFEYTETCFWGK</sequence>
<proteinExistence type="predicted"/>
<keyword evidence="2" id="KW-1133">Transmembrane helix</keyword>
<feature type="transmembrane region" description="Helical" evidence="2">
    <location>
        <begin position="82"/>
        <end position="105"/>
    </location>
</feature>
<evidence type="ECO:0000256" key="2">
    <source>
        <dbReference type="SAM" id="Phobius"/>
    </source>
</evidence>
<organism evidence="3 4">
    <name type="scientific">Syphacia muris</name>
    <dbReference type="NCBI Taxonomy" id="451379"/>
    <lineage>
        <taxon>Eukaryota</taxon>
        <taxon>Metazoa</taxon>
        <taxon>Ecdysozoa</taxon>
        <taxon>Nematoda</taxon>
        <taxon>Chromadorea</taxon>
        <taxon>Rhabditida</taxon>
        <taxon>Spirurina</taxon>
        <taxon>Oxyuridomorpha</taxon>
        <taxon>Oxyuroidea</taxon>
        <taxon>Oxyuridae</taxon>
        <taxon>Syphacia</taxon>
    </lineage>
</organism>
<keyword evidence="2" id="KW-0472">Membrane</keyword>
<dbReference type="AlphaFoldDB" id="A0A0N5ABS2"/>
<keyword evidence="2" id="KW-0812">Transmembrane</keyword>
<accession>A0A0N5ABS2</accession>
<evidence type="ECO:0000256" key="1">
    <source>
        <dbReference type="SAM" id="MobiDB-lite"/>
    </source>
</evidence>
<evidence type="ECO:0000313" key="3">
    <source>
        <dbReference type="Proteomes" id="UP000046393"/>
    </source>
</evidence>
<feature type="region of interest" description="Disordered" evidence="1">
    <location>
        <begin position="275"/>
        <end position="355"/>
    </location>
</feature>
<feature type="compositionally biased region" description="Polar residues" evidence="1">
    <location>
        <begin position="47"/>
        <end position="62"/>
    </location>
</feature>
<feature type="compositionally biased region" description="Polar residues" evidence="1">
    <location>
        <begin position="314"/>
        <end position="329"/>
    </location>
</feature>
<feature type="region of interest" description="Disordered" evidence="1">
    <location>
        <begin position="45"/>
        <end position="64"/>
    </location>
</feature>